<dbReference type="Proteomes" id="UP001139354">
    <property type="component" value="Unassembled WGS sequence"/>
</dbReference>
<name>A0A9X1S0W0_9MICO</name>
<keyword evidence="3" id="KW-1185">Reference proteome</keyword>
<evidence type="ECO:0000313" key="2">
    <source>
        <dbReference type="EMBL" id="MCC2031001.1"/>
    </source>
</evidence>
<keyword evidence="1" id="KW-1133">Transmembrane helix</keyword>
<organism evidence="2 3">
    <name type="scientific">Microbacterium allomyrinae</name>
    <dbReference type="NCBI Taxonomy" id="2830666"/>
    <lineage>
        <taxon>Bacteria</taxon>
        <taxon>Bacillati</taxon>
        <taxon>Actinomycetota</taxon>
        <taxon>Actinomycetes</taxon>
        <taxon>Micrococcales</taxon>
        <taxon>Microbacteriaceae</taxon>
        <taxon>Microbacterium</taxon>
    </lineage>
</organism>
<sequence>MPDQAIDAVAEIFSWVGFGLGALLAGVALVMYLIDGTWVPTRAVVEHPEDPADGPLVRWFDEDGGVNQARLSHEQERAVAGHDMTDIFYRRGARNRMRLTQGSPAVRAVMLLAVGLLTVGVLSLAASLVLLFIRG</sequence>
<protein>
    <submittedName>
        <fullName evidence="2">Uncharacterized protein</fullName>
    </submittedName>
</protein>
<dbReference type="RefSeq" id="WP_229382883.1">
    <property type="nucleotide sequence ID" value="NZ_JAGTTN010000001.1"/>
</dbReference>
<keyword evidence="1" id="KW-0472">Membrane</keyword>
<reference evidence="2" key="1">
    <citation type="submission" date="2021-04" db="EMBL/GenBank/DDBJ databases">
        <title>Microbacterium tenobrionis sp. nov. and Microbacterium allomyrinae sp. nov., isolated from larvae of Tenobrio molitor and Allomyrina dichotoma, respectively.</title>
        <authorList>
            <person name="Lee S.D."/>
        </authorList>
    </citation>
    <scope>NUCLEOTIDE SEQUENCE</scope>
    <source>
        <strain evidence="2">BWT-G7</strain>
    </source>
</reference>
<dbReference type="AlphaFoldDB" id="A0A9X1S0W0"/>
<gene>
    <name evidence="2" type="ORF">KEC57_02260</name>
</gene>
<comment type="caution">
    <text evidence="2">The sequence shown here is derived from an EMBL/GenBank/DDBJ whole genome shotgun (WGS) entry which is preliminary data.</text>
</comment>
<evidence type="ECO:0000313" key="3">
    <source>
        <dbReference type="Proteomes" id="UP001139354"/>
    </source>
</evidence>
<keyword evidence="1" id="KW-0812">Transmembrane</keyword>
<accession>A0A9X1S0W0</accession>
<feature type="transmembrane region" description="Helical" evidence="1">
    <location>
        <begin position="105"/>
        <end position="133"/>
    </location>
</feature>
<evidence type="ECO:0000256" key="1">
    <source>
        <dbReference type="SAM" id="Phobius"/>
    </source>
</evidence>
<proteinExistence type="predicted"/>
<feature type="transmembrane region" description="Helical" evidence="1">
    <location>
        <begin position="12"/>
        <end position="34"/>
    </location>
</feature>
<dbReference type="EMBL" id="JAGTTN010000001">
    <property type="protein sequence ID" value="MCC2031001.1"/>
    <property type="molecule type" value="Genomic_DNA"/>
</dbReference>